<sequence>MDFIKGYKENAVLRASFNELAKKTFGIKFEDWYQLGYWTDKYVPYSFVEKGKVIANVSVNILQLVIDGQTVPAIQLGTVMTDEKYKSRGLSRQLMEKVLSDYKDIDLMYLFANETVLDFYPKFGFERMDETLYSIDVKPKGNIPPPKIRDLDFIYECMKRRQPICHFGTREAEELFMFYAINVFAEDMYYLEQERVIVVYKIDGKILHLYDVISSDQVNLQEIINQLSAETTSKVEFHFSPGIDGVHKEKTMGENVLFVRNTGNIKFPKYFKHPITSQA</sequence>
<evidence type="ECO:0000313" key="3">
    <source>
        <dbReference type="Proteomes" id="UP000293846"/>
    </source>
</evidence>
<dbReference type="Proteomes" id="UP000293846">
    <property type="component" value="Unassembled WGS sequence"/>
</dbReference>
<accession>A0A4V2NTZ3</accession>
<dbReference type="InterPro" id="IPR016181">
    <property type="entry name" value="Acyl_CoA_acyltransferase"/>
</dbReference>
<keyword evidence="2" id="KW-0808">Transferase</keyword>
<dbReference type="Gene3D" id="3.40.630.30">
    <property type="match status" value="1"/>
</dbReference>
<gene>
    <name evidence="2" type="ORF">E0Y62_20240</name>
</gene>
<evidence type="ECO:0000259" key="1">
    <source>
        <dbReference type="PROSITE" id="PS51186"/>
    </source>
</evidence>
<dbReference type="OrthoDB" id="9804948at2"/>
<dbReference type="STRING" id="1742358.GCA_001439605_00211"/>
<dbReference type="SUPFAM" id="SSF55729">
    <property type="entry name" value="Acyl-CoA N-acyltransferases (Nat)"/>
    <property type="match status" value="1"/>
</dbReference>
<protein>
    <submittedName>
        <fullName evidence="2">GNAT family N-acetyltransferase</fullName>
    </submittedName>
</protein>
<dbReference type="EMBL" id="SJTH01000036">
    <property type="protein sequence ID" value="TCJ02285.1"/>
    <property type="molecule type" value="Genomic_DNA"/>
</dbReference>
<organism evidence="2 3">
    <name type="scientific">Cytobacillus praedii</name>
    <dbReference type="NCBI Taxonomy" id="1742358"/>
    <lineage>
        <taxon>Bacteria</taxon>
        <taxon>Bacillati</taxon>
        <taxon>Bacillota</taxon>
        <taxon>Bacilli</taxon>
        <taxon>Bacillales</taxon>
        <taxon>Bacillaceae</taxon>
        <taxon>Cytobacillus</taxon>
    </lineage>
</organism>
<dbReference type="AlphaFoldDB" id="A0A4V2NTZ3"/>
<dbReference type="GO" id="GO:0016747">
    <property type="term" value="F:acyltransferase activity, transferring groups other than amino-acyl groups"/>
    <property type="evidence" value="ECO:0007669"/>
    <property type="project" value="InterPro"/>
</dbReference>
<reference evidence="2 3" key="1">
    <citation type="submission" date="2019-03" db="EMBL/GenBank/DDBJ databases">
        <authorList>
            <person name="Jensen L."/>
            <person name="Storgaard J."/>
            <person name="Sulaj E."/>
            <person name="Schramm A."/>
            <person name="Marshall I.P.G."/>
        </authorList>
    </citation>
    <scope>NUCLEOTIDE SEQUENCE [LARGE SCALE GENOMIC DNA]</scope>
    <source>
        <strain evidence="2 3">2017H2G3</strain>
    </source>
</reference>
<keyword evidence="3" id="KW-1185">Reference proteome</keyword>
<evidence type="ECO:0000313" key="2">
    <source>
        <dbReference type="EMBL" id="TCJ02285.1"/>
    </source>
</evidence>
<comment type="caution">
    <text evidence="2">The sequence shown here is derived from an EMBL/GenBank/DDBJ whole genome shotgun (WGS) entry which is preliminary data.</text>
</comment>
<dbReference type="Pfam" id="PF13527">
    <property type="entry name" value="Acetyltransf_9"/>
    <property type="match status" value="1"/>
</dbReference>
<name>A0A4V2NTZ3_9BACI</name>
<feature type="domain" description="N-acetyltransferase" evidence="1">
    <location>
        <begin position="4"/>
        <end position="144"/>
    </location>
</feature>
<proteinExistence type="predicted"/>
<dbReference type="RefSeq" id="WP_057762747.1">
    <property type="nucleotide sequence ID" value="NZ_LMBX01000005.1"/>
</dbReference>
<dbReference type="PROSITE" id="PS51186">
    <property type="entry name" value="GNAT"/>
    <property type="match status" value="1"/>
</dbReference>
<dbReference type="InterPro" id="IPR000182">
    <property type="entry name" value="GNAT_dom"/>
</dbReference>